<protein>
    <recommendedName>
        <fullName evidence="3">Dockerin domain-containing protein</fullName>
    </recommendedName>
</protein>
<dbReference type="GO" id="GO:0004553">
    <property type="term" value="F:hydrolase activity, hydrolyzing O-glycosyl compounds"/>
    <property type="evidence" value="ECO:0007669"/>
    <property type="project" value="InterPro"/>
</dbReference>
<evidence type="ECO:0000259" key="3">
    <source>
        <dbReference type="PROSITE" id="PS51766"/>
    </source>
</evidence>
<dbReference type="SUPFAM" id="SSF63446">
    <property type="entry name" value="Type I dockerin domain"/>
    <property type="match status" value="1"/>
</dbReference>
<evidence type="ECO:0000256" key="1">
    <source>
        <dbReference type="ARBA" id="ARBA00022729"/>
    </source>
</evidence>
<dbReference type="InterPro" id="IPR001769">
    <property type="entry name" value="Gingipain"/>
</dbReference>
<dbReference type="PROSITE" id="PS51766">
    <property type="entry name" value="DOCKERIN"/>
    <property type="match status" value="1"/>
</dbReference>
<dbReference type="Gene3D" id="3.40.50.1460">
    <property type="match status" value="1"/>
</dbReference>
<feature type="domain" description="Dockerin" evidence="3">
    <location>
        <begin position="1022"/>
        <end position="1088"/>
    </location>
</feature>
<dbReference type="InterPro" id="IPR029030">
    <property type="entry name" value="Caspase-like_dom_sf"/>
</dbReference>
<dbReference type="Pfam" id="PF00404">
    <property type="entry name" value="Dockerin_1"/>
    <property type="match status" value="1"/>
</dbReference>
<dbReference type="SUPFAM" id="SSF52129">
    <property type="entry name" value="Caspase-like"/>
    <property type="match status" value="1"/>
</dbReference>
<reference evidence="4 5" key="1">
    <citation type="journal article" date="2015" name="Microbiome">
        <title>Genomic resolution of linkages in carbon, nitrogen, and sulfur cycling among widespread estuary sediment bacteria.</title>
        <authorList>
            <person name="Baker B.J."/>
            <person name="Lazar C.S."/>
            <person name="Teske A.P."/>
            <person name="Dick G.J."/>
        </authorList>
    </citation>
    <scope>NUCLEOTIDE SEQUENCE [LARGE SCALE GENOMIC DNA]</scope>
    <source>
        <strain evidence="4">DG_54_3</strain>
    </source>
</reference>
<dbReference type="Gene3D" id="2.60.40.10">
    <property type="entry name" value="Immunoglobulins"/>
    <property type="match status" value="1"/>
</dbReference>
<dbReference type="Gene3D" id="3.40.50.10390">
    <property type="entry name" value="Gingipain r, domain 1"/>
    <property type="match status" value="1"/>
</dbReference>
<name>A0A0S7XSJ2_UNCSA</name>
<proteinExistence type="predicted"/>
<evidence type="ECO:0000313" key="5">
    <source>
        <dbReference type="Proteomes" id="UP000051861"/>
    </source>
</evidence>
<feature type="signal peptide" evidence="2">
    <location>
        <begin position="1"/>
        <end position="21"/>
    </location>
</feature>
<dbReference type="InterPro" id="IPR002105">
    <property type="entry name" value="Dockerin_1_rpt"/>
</dbReference>
<dbReference type="InterPro" id="IPR038490">
    <property type="entry name" value="Gingipain_propep_sf"/>
</dbReference>
<dbReference type="GO" id="GO:0004197">
    <property type="term" value="F:cysteine-type endopeptidase activity"/>
    <property type="evidence" value="ECO:0007669"/>
    <property type="project" value="InterPro"/>
</dbReference>
<evidence type="ECO:0000256" key="2">
    <source>
        <dbReference type="SAM" id="SignalP"/>
    </source>
</evidence>
<organism evidence="4 5">
    <name type="scientific">candidate division WOR-1 bacterium DG_54_3</name>
    <dbReference type="NCBI Taxonomy" id="1703775"/>
    <lineage>
        <taxon>Bacteria</taxon>
        <taxon>Bacillati</taxon>
        <taxon>Saganbacteria</taxon>
    </lineage>
</organism>
<feature type="chain" id="PRO_5006640214" description="Dockerin domain-containing protein" evidence="2">
    <location>
        <begin position="22"/>
        <end position="1089"/>
    </location>
</feature>
<dbReference type="Proteomes" id="UP000051861">
    <property type="component" value="Unassembled WGS sequence"/>
</dbReference>
<dbReference type="Gene3D" id="1.10.1330.10">
    <property type="entry name" value="Dockerin domain"/>
    <property type="match status" value="1"/>
</dbReference>
<dbReference type="GO" id="GO:0006508">
    <property type="term" value="P:proteolysis"/>
    <property type="evidence" value="ECO:0007669"/>
    <property type="project" value="InterPro"/>
</dbReference>
<dbReference type="InterPro" id="IPR029031">
    <property type="entry name" value="Gingipain_N_sf"/>
</dbReference>
<dbReference type="Gene3D" id="2.60.40.3800">
    <property type="match status" value="1"/>
</dbReference>
<gene>
    <name evidence="4" type="ORF">AMJ44_10300</name>
</gene>
<dbReference type="InterPro" id="IPR016134">
    <property type="entry name" value="Dockerin_dom"/>
</dbReference>
<dbReference type="EMBL" id="LIZX01000120">
    <property type="protein sequence ID" value="KPJ65382.1"/>
    <property type="molecule type" value="Genomic_DNA"/>
</dbReference>
<dbReference type="InterPro" id="IPR036439">
    <property type="entry name" value="Dockerin_dom_sf"/>
</dbReference>
<evidence type="ECO:0000313" key="4">
    <source>
        <dbReference type="EMBL" id="KPJ65382.1"/>
    </source>
</evidence>
<dbReference type="Pfam" id="PF01364">
    <property type="entry name" value="Peptidase_C25"/>
    <property type="match status" value="1"/>
</dbReference>
<dbReference type="InterPro" id="IPR012600">
    <property type="entry name" value="Propeptide_C25"/>
</dbReference>
<dbReference type="GO" id="GO:0000272">
    <property type="term" value="P:polysaccharide catabolic process"/>
    <property type="evidence" value="ECO:0007669"/>
    <property type="project" value="InterPro"/>
</dbReference>
<dbReference type="AlphaFoldDB" id="A0A0S7XSJ2"/>
<dbReference type="Pfam" id="PF08126">
    <property type="entry name" value="Propeptide_C25"/>
    <property type="match status" value="1"/>
</dbReference>
<dbReference type="InterPro" id="IPR013783">
    <property type="entry name" value="Ig-like_fold"/>
</dbReference>
<sequence>MKKASLFVLALAILVAPFSLASAYELTLGQGEEAEVTLLSADSSGAKVEINIPRILIEEKTAEGERYQVITIPGGGILTQVGEPQVPLVCRFVALPPTSGVRVEVIEEEKEVLSETFMLYPFQEPAIRSGEQEPQEFRLDEIIYSQNKPFPGKIVEAGEISILRDLRLAPIIFYPVQFNPQTGEVVVYKKIVVEIKFEGEGENPKLNPINVLTKSFYQTYQRFVLNFDQVKGGLPVVDGSVLIITYDGFYDQVVPLAEWKHKRGLTTYLVNLSEVGSSNTDIYNYIYDAYHTWPDPPEYVILVGDVQQIPTNSGLYCITDHKYVTVDGSDYFADIHIGRISVQTPAEAEHVITKILNYRRNPYVDETDWFLEAMTISGSDYVDDYNCLRCGFLMVDYAGFTYFDSLWNSNGLDTPSQITTRLNDGRSWIAYFGHGGSTAWYPSGFNNSHINALSNGEKLPSIVSIACNNGQFNVSGDCFAERWIKAGAIGAEKGAVIIAASTEGSAFFYSDTLSRGTFISYFADSNFHFTAALNEGKMYMYQHFPEGPGGTTERETQMYTTFGDPELDPWSGVPEDLEVTHPDVIVLGGAPFPVTVHLNSQPVEGALVCVMKDTEMYEVGRTDSNGEVILNPSPSTPGDADITITAHNAFAYEAIVPVAGGVFIVLQGWDVDDDSVGGSLGNDDGEVDPGETCDLTVVLRNLGNEEATQVSGDLSSSDPYVTITTSSSDYPDIPPGGTGSSVIPYRFTVEPDCSLGHVATFVLQISAAGPYSATDSFDITIGKKPVILVDDDDGESYDTFFVSALNSLEIPHDVWEVDLLGSPSEAVLNSYKAVVWTTGDDVGYIGNPSTLTPEDQANLQAYLEDGGRLFLSSQDLLYDNAPNDFIINYLHVAGHTDDAGINSVAGVAGDVISNGMNISLSYPFDNLSDYIVPGLDATGIFHRTGKTSPSSREGRLALPNLQSGSSGKTDYCALRYPATGTTGYQLVFFAFPFEAIPQSGADPNNAETVMEKIMNWFDISKPSFYRGDANGDSEIDIADVVFLINYLFDDGPEPYPLEAGDADCSGEVDIGDAIFLINYLFVGGPSPSC</sequence>
<dbReference type="CDD" id="cd14256">
    <property type="entry name" value="Dockerin_I"/>
    <property type="match status" value="1"/>
</dbReference>
<comment type="caution">
    <text evidence="4">The sequence shown here is derived from an EMBL/GenBank/DDBJ whole genome shotgun (WGS) entry which is preliminary data.</text>
</comment>
<accession>A0A0S7XSJ2</accession>
<keyword evidence="1 2" id="KW-0732">Signal</keyword>